<evidence type="ECO:0000256" key="1">
    <source>
        <dbReference type="ARBA" id="ARBA00004651"/>
    </source>
</evidence>
<keyword evidence="7" id="KW-0325">Glycoprotein</keyword>
<feature type="transmembrane region" description="Helical" evidence="8">
    <location>
        <begin position="218"/>
        <end position="248"/>
    </location>
</feature>
<reference evidence="12" key="2">
    <citation type="submission" date="2025-08" db="UniProtKB">
        <authorList>
            <consortium name="Ensembl"/>
        </authorList>
    </citation>
    <scope>IDENTIFICATION</scope>
</reference>
<keyword evidence="4 8" id="KW-0812">Transmembrane</keyword>
<protein>
    <recommendedName>
        <fullName evidence="8">Anoctamin</fullName>
    </recommendedName>
</protein>
<feature type="transmembrane region" description="Helical" evidence="8">
    <location>
        <begin position="592"/>
        <end position="616"/>
    </location>
</feature>
<proteinExistence type="inferred from homology"/>
<dbReference type="Bgee" id="ENSMODG00000016020">
    <property type="expression patterns" value="Expressed in spermatocyte and 14 other cell types or tissues"/>
</dbReference>
<evidence type="ECO:0000259" key="11">
    <source>
        <dbReference type="Pfam" id="PF16178"/>
    </source>
</evidence>
<feature type="region of interest" description="Disordered" evidence="9">
    <location>
        <begin position="738"/>
        <end position="806"/>
    </location>
</feature>
<evidence type="ECO:0000256" key="8">
    <source>
        <dbReference type="RuleBase" id="RU280814"/>
    </source>
</evidence>
<feature type="domain" description="Anoctamin transmembrane" evidence="10">
    <location>
        <begin position="210"/>
        <end position="716"/>
    </location>
</feature>
<dbReference type="InterPro" id="IPR049452">
    <property type="entry name" value="Anoctamin_TM"/>
</dbReference>
<dbReference type="Proteomes" id="UP000002280">
    <property type="component" value="Chromosome 7"/>
</dbReference>
<dbReference type="GO" id="GO:0005254">
    <property type="term" value="F:chloride channel activity"/>
    <property type="evidence" value="ECO:0000318"/>
    <property type="project" value="GO_Central"/>
</dbReference>
<evidence type="ECO:0000313" key="13">
    <source>
        <dbReference type="Proteomes" id="UP000002280"/>
    </source>
</evidence>
<dbReference type="GO" id="GO:0046983">
    <property type="term" value="F:protein dimerization activity"/>
    <property type="evidence" value="ECO:0007669"/>
    <property type="project" value="InterPro"/>
</dbReference>
<keyword evidence="5 8" id="KW-1133">Transmembrane helix</keyword>
<reference evidence="12 13" key="1">
    <citation type="journal article" date="2007" name="Nature">
        <title>Genome of the marsupial Monodelphis domestica reveals innovation in non-coding sequences.</title>
        <authorList>
            <person name="Mikkelsen T.S."/>
            <person name="Wakefield M.J."/>
            <person name="Aken B."/>
            <person name="Amemiya C.T."/>
            <person name="Chang J.L."/>
            <person name="Duke S."/>
            <person name="Garber M."/>
            <person name="Gentles A.J."/>
            <person name="Goodstadt L."/>
            <person name="Heger A."/>
            <person name="Jurka J."/>
            <person name="Kamal M."/>
            <person name="Mauceli E."/>
            <person name="Searle S.M."/>
            <person name="Sharpe T."/>
            <person name="Baker M.L."/>
            <person name="Batzer M.A."/>
            <person name="Benos P.V."/>
            <person name="Belov K."/>
            <person name="Clamp M."/>
            <person name="Cook A."/>
            <person name="Cuff J."/>
            <person name="Das R."/>
            <person name="Davidow L."/>
            <person name="Deakin J.E."/>
            <person name="Fazzari M.J."/>
            <person name="Glass J.L."/>
            <person name="Grabherr M."/>
            <person name="Greally J.M."/>
            <person name="Gu W."/>
            <person name="Hore T.A."/>
            <person name="Huttley G.A."/>
            <person name="Kleber M."/>
            <person name="Jirtle R.L."/>
            <person name="Koina E."/>
            <person name="Lee J.T."/>
            <person name="Mahony S."/>
            <person name="Marra M.A."/>
            <person name="Miller R.D."/>
            <person name="Nicholls R.D."/>
            <person name="Oda M."/>
            <person name="Papenfuss A.T."/>
            <person name="Parra Z.E."/>
            <person name="Pollock D.D."/>
            <person name="Ray D.A."/>
            <person name="Schein J.E."/>
            <person name="Speed T.P."/>
            <person name="Thompson K."/>
            <person name="VandeBerg J.L."/>
            <person name="Wade C.M."/>
            <person name="Walker J.A."/>
            <person name="Waters P.D."/>
            <person name="Webber C."/>
            <person name="Weidman J.R."/>
            <person name="Xie X."/>
            <person name="Zody M.C."/>
            <person name="Baldwin J."/>
            <person name="Abdouelleil A."/>
            <person name="Abdulkadir J."/>
            <person name="Abebe A."/>
            <person name="Abera B."/>
            <person name="Abreu J."/>
            <person name="Acer S.C."/>
            <person name="Aftuck L."/>
            <person name="Alexander A."/>
            <person name="An P."/>
            <person name="Anderson E."/>
            <person name="Anderson S."/>
            <person name="Arachi H."/>
            <person name="Azer M."/>
            <person name="Bachantsang P."/>
            <person name="Barry A."/>
            <person name="Bayul T."/>
            <person name="Berlin A."/>
            <person name="Bessette D."/>
            <person name="Bloom T."/>
            <person name="Bloom T."/>
            <person name="Boguslavskiy L."/>
            <person name="Bonnet C."/>
            <person name="Boukhgalter B."/>
            <person name="Bourzgui I."/>
            <person name="Brown A."/>
            <person name="Cahill P."/>
            <person name="Channer S."/>
            <person name="Cheshatsang Y."/>
            <person name="Chuda L."/>
            <person name="Citroen M."/>
            <person name="Collymore A."/>
            <person name="Cooke P."/>
            <person name="Costello M."/>
            <person name="D'Aco K."/>
            <person name="Daza R."/>
            <person name="De Haan G."/>
            <person name="DeGray S."/>
            <person name="DeMaso C."/>
            <person name="Dhargay N."/>
            <person name="Dooley K."/>
            <person name="Dooley E."/>
            <person name="Doricent M."/>
            <person name="Dorje P."/>
            <person name="Dorjee K."/>
            <person name="Dupes A."/>
            <person name="Elong R."/>
            <person name="Falk J."/>
            <person name="Farina A."/>
            <person name="Faro S."/>
            <person name="Ferguson D."/>
            <person name="Fisher S."/>
            <person name="Foley C.D."/>
            <person name="Franke A."/>
            <person name="Friedrich D."/>
            <person name="Gadbois L."/>
            <person name="Gearin G."/>
            <person name="Gearin C.R."/>
            <person name="Giannoukos G."/>
            <person name="Goode T."/>
            <person name="Graham J."/>
            <person name="Grandbois E."/>
            <person name="Grewal S."/>
            <person name="Gyaltsen K."/>
            <person name="Hafez N."/>
            <person name="Hagos B."/>
            <person name="Hall J."/>
            <person name="Henson C."/>
            <person name="Hollinger A."/>
            <person name="Honan T."/>
            <person name="Huard M.D."/>
            <person name="Hughes L."/>
            <person name="Hurhula B."/>
            <person name="Husby M.E."/>
            <person name="Kamat A."/>
            <person name="Kanga B."/>
            <person name="Kashin S."/>
            <person name="Khazanovich D."/>
            <person name="Kisner P."/>
            <person name="Lance K."/>
            <person name="Lara M."/>
            <person name="Lee W."/>
            <person name="Lennon N."/>
            <person name="Letendre F."/>
            <person name="LeVine R."/>
            <person name="Lipovsky A."/>
            <person name="Liu X."/>
            <person name="Liu J."/>
            <person name="Liu S."/>
            <person name="Lokyitsang T."/>
            <person name="Lokyitsang Y."/>
            <person name="Lubonja R."/>
            <person name="Lui A."/>
            <person name="MacDonald P."/>
            <person name="Magnisalis V."/>
            <person name="Maru K."/>
            <person name="Matthews C."/>
            <person name="McCusker W."/>
            <person name="McDonough S."/>
            <person name="Mehta T."/>
            <person name="Meldrim J."/>
            <person name="Meneus L."/>
            <person name="Mihai O."/>
            <person name="Mihalev A."/>
            <person name="Mihova T."/>
            <person name="Mittelman R."/>
            <person name="Mlenga V."/>
            <person name="Montmayeur A."/>
            <person name="Mulrain L."/>
            <person name="Navidi A."/>
            <person name="Naylor J."/>
            <person name="Negash T."/>
            <person name="Nguyen T."/>
            <person name="Nguyen N."/>
            <person name="Nicol R."/>
            <person name="Norbu C."/>
            <person name="Norbu N."/>
            <person name="Novod N."/>
            <person name="O'Neill B."/>
            <person name="Osman S."/>
            <person name="Markiewicz E."/>
            <person name="Oyono O.L."/>
            <person name="Patti C."/>
            <person name="Phunkhang P."/>
            <person name="Pierre F."/>
            <person name="Priest M."/>
            <person name="Raghuraman S."/>
            <person name="Rege F."/>
            <person name="Reyes R."/>
            <person name="Rise C."/>
            <person name="Rogov P."/>
            <person name="Ross K."/>
            <person name="Ryan E."/>
            <person name="Settipalli S."/>
            <person name="Shea T."/>
            <person name="Sherpa N."/>
            <person name="Shi L."/>
            <person name="Shih D."/>
            <person name="Sparrow T."/>
            <person name="Spaulding J."/>
            <person name="Stalker J."/>
            <person name="Stange-Thomann N."/>
            <person name="Stavropoulos S."/>
            <person name="Stone C."/>
            <person name="Strader C."/>
            <person name="Tesfaye S."/>
            <person name="Thomson T."/>
            <person name="Thoulutsang Y."/>
            <person name="Thoulutsang D."/>
            <person name="Topham K."/>
            <person name="Topping I."/>
            <person name="Tsamla T."/>
            <person name="Vassiliev H."/>
            <person name="Vo A."/>
            <person name="Wangchuk T."/>
            <person name="Wangdi T."/>
            <person name="Weiand M."/>
            <person name="Wilkinson J."/>
            <person name="Wilson A."/>
            <person name="Yadav S."/>
            <person name="Young G."/>
            <person name="Yu Q."/>
            <person name="Zembek L."/>
            <person name="Zhong D."/>
            <person name="Zimmer A."/>
            <person name="Zwirko Z."/>
            <person name="Jaffe D.B."/>
            <person name="Alvarez P."/>
            <person name="Brockman W."/>
            <person name="Butler J."/>
            <person name="Chin C."/>
            <person name="Gnerre S."/>
            <person name="MacCallum I."/>
            <person name="Graves J.A."/>
            <person name="Ponting C.P."/>
            <person name="Breen M."/>
            <person name="Samollow P.B."/>
            <person name="Lander E.S."/>
            <person name="Lindblad-Toh K."/>
        </authorList>
    </citation>
    <scope>NUCLEOTIDE SEQUENCE [LARGE SCALE GENOMIC DNA]</scope>
</reference>
<dbReference type="InterPro" id="IPR032394">
    <property type="entry name" value="Anoct_dimer"/>
</dbReference>
<accession>F7EFY2</accession>
<sequence>GSKKEDKGKRKNKKAKRKEYAHRIWRWKFLEQLQATGIHMEQVCQSPLSIHYVLLGAPWTVLCHHAEILRIKMPLQAMPSQASNWSDNLMRKLGIWNPLYQEVPQTPQDYYTYPFQESELSRFLGSENPQTFFASTQRHKIVYEILEKTPFGHQRRGLFGIQQLLSQKVFHAAFPPHDVSPPFLLNQRQILFRYWAKWSKWRKYQPMYHIRRYFGEKIAFYFAWLGFYTAWLLPASVFGIVVFLSTFFGSSADVPTDEICNASLDYEMCPSCEDCPFWKLSTICEATGQLFDNKGIVIFSVFMSLWAVMFLENWKRKSARLAYQWDCLDSKEQPLPPFAVMAPLTSWDLITDQEEPDSPQKNDFLHIFVAASIVAAMVTAPRTCLPSSAPGVFNLWGKVLASLTAALFSFAVEMHKTQSKFEDALVWKVFVFHFVNIYSVPIYIAFFKGRFSGYPGHYGTFFGMQNENCINNSCLIELAQEMLVIMVGKQIFNTLKLQSWKHKHKLRSSRKRKKEKTSEILWEANYELLESQGLFQEYLEMVIQFGFITIFVASCPLAPLFALLNNWLEIRTDAQKFVCQYRRPMAEKAQNIGMWFFLLQFITHLAIISNAFLIAFTSNFLQRTYYKYAYAWDLHGYTNFTLAQAPGAFVAKYNHTCRYQAFREDDGQHSFTFWKLLAIRLAFIVVFEHLIFFLGWLNDLVGPDIPASVKIEEKQEHFVGKHTLADYKVTSSTLQALSLPPPLHPIRGGRHSEDSGHPCSTQPASPDDLPMSREQRSSESLHSEGSSEHWGGLPDQALSSSAAWRG</sequence>
<feature type="domain" description="Anoctamin dimerisation" evidence="11">
    <location>
        <begin position="12"/>
        <end position="207"/>
    </location>
</feature>
<dbReference type="GO" id="GO:0005886">
    <property type="term" value="C:plasma membrane"/>
    <property type="evidence" value="ECO:0000318"/>
    <property type="project" value="GO_Central"/>
</dbReference>
<keyword evidence="13" id="KW-1185">Reference proteome</keyword>
<evidence type="ECO:0000256" key="7">
    <source>
        <dbReference type="ARBA" id="ARBA00023180"/>
    </source>
</evidence>
<keyword evidence="3" id="KW-1003">Cell membrane</keyword>
<dbReference type="InParanoid" id="F7EFY2"/>
<evidence type="ECO:0000259" key="10">
    <source>
        <dbReference type="Pfam" id="PF04547"/>
    </source>
</evidence>
<dbReference type="GeneTree" id="ENSGT00940000158551"/>
<dbReference type="AlphaFoldDB" id="F7EFY2"/>
<comment type="similarity">
    <text evidence="2 8">Belongs to the anoctamin family.</text>
</comment>
<dbReference type="InterPro" id="IPR007632">
    <property type="entry name" value="Anoctamin"/>
</dbReference>
<name>F7EFY2_MONDO</name>
<comment type="subcellular location">
    <subcellularLocation>
        <location evidence="1">Cell membrane</location>
        <topology evidence="1">Multi-pass membrane protein</topology>
    </subcellularLocation>
    <subcellularLocation>
        <location evidence="8">Membrane</location>
        <topology evidence="8">Multi-pass membrane protein</topology>
    </subcellularLocation>
</comment>
<feature type="transmembrane region" description="Helical" evidence="8">
    <location>
        <begin position="424"/>
        <end position="446"/>
    </location>
</feature>
<organism evidence="12 13">
    <name type="scientific">Monodelphis domestica</name>
    <name type="common">Gray short-tailed opossum</name>
    <dbReference type="NCBI Taxonomy" id="13616"/>
    <lineage>
        <taxon>Eukaryota</taxon>
        <taxon>Metazoa</taxon>
        <taxon>Chordata</taxon>
        <taxon>Craniata</taxon>
        <taxon>Vertebrata</taxon>
        <taxon>Euteleostomi</taxon>
        <taxon>Mammalia</taxon>
        <taxon>Metatheria</taxon>
        <taxon>Didelphimorphia</taxon>
        <taxon>Didelphidae</taxon>
        <taxon>Monodelphis</taxon>
    </lineage>
</organism>
<dbReference type="Ensembl" id="ENSMODT00000020348.4">
    <property type="protein sequence ID" value="ENSMODP00000019991.4"/>
    <property type="gene ID" value="ENSMODG00000016020.4"/>
</dbReference>
<evidence type="ECO:0000256" key="4">
    <source>
        <dbReference type="ARBA" id="ARBA00022692"/>
    </source>
</evidence>
<dbReference type="Pfam" id="PF04547">
    <property type="entry name" value="Anoctamin"/>
    <property type="match status" value="1"/>
</dbReference>
<dbReference type="PANTHER" id="PTHR12308:SF22">
    <property type="entry name" value="ANOCTAMIN-7"/>
    <property type="match status" value="1"/>
</dbReference>
<feature type="transmembrane region" description="Helical" evidence="8">
    <location>
        <begin position="393"/>
        <end position="412"/>
    </location>
</feature>
<reference evidence="12" key="3">
    <citation type="submission" date="2025-09" db="UniProtKB">
        <authorList>
            <consortium name="Ensembl"/>
        </authorList>
    </citation>
    <scope>IDENTIFICATION</scope>
</reference>
<evidence type="ECO:0000313" key="12">
    <source>
        <dbReference type="Ensembl" id="ENSMODP00000019991.4"/>
    </source>
</evidence>
<evidence type="ECO:0000256" key="3">
    <source>
        <dbReference type="ARBA" id="ARBA00022475"/>
    </source>
</evidence>
<evidence type="ECO:0000256" key="6">
    <source>
        <dbReference type="ARBA" id="ARBA00023136"/>
    </source>
</evidence>
<dbReference type="PANTHER" id="PTHR12308">
    <property type="entry name" value="ANOCTAMIN"/>
    <property type="match status" value="1"/>
</dbReference>
<feature type="transmembrane region" description="Helical" evidence="8">
    <location>
        <begin position="541"/>
        <end position="564"/>
    </location>
</feature>
<evidence type="ECO:0000256" key="2">
    <source>
        <dbReference type="ARBA" id="ARBA00009671"/>
    </source>
</evidence>
<feature type="transmembrane region" description="Helical" evidence="8">
    <location>
        <begin position="677"/>
        <end position="697"/>
    </location>
</feature>
<feature type="transmembrane region" description="Helical" evidence="8">
    <location>
        <begin position="296"/>
        <end position="314"/>
    </location>
</feature>
<dbReference type="GO" id="GO:0061588">
    <property type="term" value="P:calcium activated phospholipid scrambling"/>
    <property type="evidence" value="ECO:0000318"/>
    <property type="project" value="GO_Central"/>
</dbReference>
<feature type="compositionally biased region" description="Polar residues" evidence="9">
    <location>
        <begin position="797"/>
        <end position="806"/>
    </location>
</feature>
<keyword evidence="6 8" id="KW-0472">Membrane</keyword>
<evidence type="ECO:0000256" key="5">
    <source>
        <dbReference type="ARBA" id="ARBA00022989"/>
    </source>
</evidence>
<dbReference type="GO" id="GO:1902476">
    <property type="term" value="P:chloride transmembrane transport"/>
    <property type="evidence" value="ECO:0000318"/>
    <property type="project" value="GO_Central"/>
</dbReference>
<dbReference type="Pfam" id="PF16178">
    <property type="entry name" value="Anoct_dimer"/>
    <property type="match status" value="1"/>
</dbReference>
<feature type="transmembrane region" description="Helical" evidence="8">
    <location>
        <begin position="364"/>
        <end position="381"/>
    </location>
</feature>
<feature type="compositionally biased region" description="Basic and acidic residues" evidence="9">
    <location>
        <begin position="770"/>
        <end position="787"/>
    </location>
</feature>
<evidence type="ECO:0000256" key="9">
    <source>
        <dbReference type="SAM" id="MobiDB-lite"/>
    </source>
</evidence>
<dbReference type="OMA" id="GLYCQDQ"/>